<name>A0ABV0CTM6_9SPHN</name>
<dbReference type="PRINTS" id="PR00081">
    <property type="entry name" value="GDHRDH"/>
</dbReference>
<dbReference type="Proteomes" id="UP001484535">
    <property type="component" value="Unassembled WGS sequence"/>
</dbReference>
<comment type="caution">
    <text evidence="3">The sequence shown here is derived from an EMBL/GenBank/DDBJ whole genome shotgun (WGS) entry which is preliminary data.</text>
</comment>
<comment type="similarity">
    <text evidence="1">Belongs to the short-chain dehydrogenases/reductases (SDR) family.</text>
</comment>
<protein>
    <submittedName>
        <fullName evidence="3">SDR family oxidoreductase</fullName>
    </submittedName>
</protein>
<keyword evidence="4" id="KW-1185">Reference proteome</keyword>
<dbReference type="Pfam" id="PF13561">
    <property type="entry name" value="adh_short_C2"/>
    <property type="match status" value="1"/>
</dbReference>
<evidence type="ECO:0000256" key="2">
    <source>
        <dbReference type="ARBA" id="ARBA00023002"/>
    </source>
</evidence>
<evidence type="ECO:0000313" key="4">
    <source>
        <dbReference type="Proteomes" id="UP001484535"/>
    </source>
</evidence>
<evidence type="ECO:0000313" key="3">
    <source>
        <dbReference type="EMBL" id="MEN7535986.1"/>
    </source>
</evidence>
<gene>
    <name evidence="3" type="ORF">ABDJ38_02215</name>
</gene>
<keyword evidence="2" id="KW-0560">Oxidoreductase</keyword>
<evidence type="ECO:0000256" key="1">
    <source>
        <dbReference type="ARBA" id="ARBA00006484"/>
    </source>
</evidence>
<dbReference type="InterPro" id="IPR036291">
    <property type="entry name" value="NAD(P)-bd_dom_sf"/>
</dbReference>
<sequence length="253" mass="27520">MMRSVLVTGGARRIGAAIARRFGAAGWYVVIHYRRSRAEAQALAASLPSARTVQCDLLDEGARTDLMHSLARELGDWRALVNCASLFEYDSHGALDPDVFDRAMAVNARAQVQLASAFFAHARSNGGRRVIQVTDQKLANINPDFFSYTMSKAAVDAAARMLAQAAAPDDRVYRLAPGAILASHDQTDGEAERSHRLNLLGRRTEASEVAEAALFMAEGQLASGQELFVDSGQHLLCQNRDVIYLAREESQSA</sequence>
<proteinExistence type="inferred from homology"/>
<reference evidence="3 4" key="1">
    <citation type="submission" date="2024-05" db="EMBL/GenBank/DDBJ databases">
        <authorList>
            <person name="Park S."/>
        </authorList>
    </citation>
    <scope>NUCLEOTIDE SEQUENCE [LARGE SCALE GENOMIC DNA]</scope>
    <source>
        <strain evidence="3 4">DGU5</strain>
    </source>
</reference>
<organism evidence="3 4">
    <name type="scientific">Aurantiacibacter flavus</name>
    <dbReference type="NCBI Taxonomy" id="3145232"/>
    <lineage>
        <taxon>Bacteria</taxon>
        <taxon>Pseudomonadati</taxon>
        <taxon>Pseudomonadota</taxon>
        <taxon>Alphaproteobacteria</taxon>
        <taxon>Sphingomonadales</taxon>
        <taxon>Erythrobacteraceae</taxon>
        <taxon>Aurantiacibacter</taxon>
    </lineage>
</organism>
<accession>A0ABV0CTM6</accession>
<dbReference type="InterPro" id="IPR002347">
    <property type="entry name" value="SDR_fam"/>
</dbReference>
<dbReference type="RefSeq" id="WP_346783442.1">
    <property type="nucleotide sequence ID" value="NZ_JBDLBR010000001.1"/>
</dbReference>
<dbReference type="PANTHER" id="PTHR43639:SF1">
    <property type="entry name" value="SHORT-CHAIN DEHYDROGENASE_REDUCTASE FAMILY PROTEIN"/>
    <property type="match status" value="1"/>
</dbReference>
<dbReference type="SUPFAM" id="SSF51735">
    <property type="entry name" value="NAD(P)-binding Rossmann-fold domains"/>
    <property type="match status" value="1"/>
</dbReference>
<dbReference type="Gene3D" id="3.40.50.720">
    <property type="entry name" value="NAD(P)-binding Rossmann-like Domain"/>
    <property type="match status" value="1"/>
</dbReference>
<dbReference type="EMBL" id="JBDLBR010000001">
    <property type="protein sequence ID" value="MEN7535986.1"/>
    <property type="molecule type" value="Genomic_DNA"/>
</dbReference>
<dbReference type="PANTHER" id="PTHR43639">
    <property type="entry name" value="OXIDOREDUCTASE, SHORT-CHAIN DEHYDROGENASE/REDUCTASE FAMILY (AFU_ORTHOLOGUE AFUA_5G02870)"/>
    <property type="match status" value="1"/>
</dbReference>